<protein>
    <submittedName>
        <fullName evidence="1">Uncharacterized protein</fullName>
    </submittedName>
</protein>
<dbReference type="AlphaFoldDB" id="W6M3B2"/>
<name>W6M3B2_9GAMM</name>
<reference evidence="1" key="1">
    <citation type="submission" date="2013-07" db="EMBL/GenBank/DDBJ databases">
        <authorList>
            <person name="McIlroy S."/>
        </authorList>
    </citation>
    <scope>NUCLEOTIDE SEQUENCE [LARGE SCALE GENOMIC DNA]</scope>
    <source>
        <strain evidence="1">Run_A_D11</strain>
    </source>
</reference>
<dbReference type="EMBL" id="CBTJ020000030">
    <property type="protein sequence ID" value="CDI02121.1"/>
    <property type="molecule type" value="Genomic_DNA"/>
</dbReference>
<proteinExistence type="predicted"/>
<dbReference type="RefSeq" id="WP_048671912.1">
    <property type="nucleotide sequence ID" value="NZ_CBTJ020000030.1"/>
</dbReference>
<evidence type="ECO:0000313" key="2">
    <source>
        <dbReference type="Proteomes" id="UP000035760"/>
    </source>
</evidence>
<comment type="caution">
    <text evidence="1">The sequence shown here is derived from an EMBL/GenBank/DDBJ whole genome shotgun (WGS) entry which is preliminary data.</text>
</comment>
<sequence>MGHYCVLVIGEDPLDMFDKFQRAEYADPTKNKYFAAVDILDKARARYDRDTTRFLQDKDGGLHDPWDAQFWQAVSNDDLEPTPGDYPVVTNLTENKRLYVPTDFQQVYIPTRERVNFQDWICKYYGLTVLANGQEPDLLKSHREGWIRVNAAGDVIEAIQWTIPQGVWDYFEGTIDLFKLKPGTTGLSIRREEQVVDDYAGCARKSAIDFEWMRDQEGQKAAQLWDKAAAARGSLTWVRYDELCKKYNVRLFDYESPAWEEYRAQPAIDAMYASECSPCNEGACLDSFGLPRNEYIDLHREKVIFWHFGYVVKDGELIYGDDICPSLQALNQILEDLPDHTLLTAASVHA</sequence>
<keyword evidence="2" id="KW-1185">Reference proteome</keyword>
<reference evidence="1" key="2">
    <citation type="submission" date="2014-03" db="EMBL/GenBank/DDBJ databases">
        <title>Candidatus Competibacter-lineage genomes retrieved from metagenomes reveal functional metabolic diversity.</title>
        <authorList>
            <person name="McIlroy S.J."/>
            <person name="Albertsen M."/>
            <person name="Andresen E.K."/>
            <person name="Saunders A.M."/>
            <person name="Kristiansen R."/>
            <person name="Stokholm-Bjerregaard M."/>
            <person name="Nielsen K.L."/>
            <person name="Nielsen P.H."/>
        </authorList>
    </citation>
    <scope>NUCLEOTIDE SEQUENCE</scope>
    <source>
        <strain evidence="1">Run_A_D11</strain>
    </source>
</reference>
<evidence type="ECO:0000313" key="1">
    <source>
        <dbReference type="EMBL" id="CDI02121.1"/>
    </source>
</evidence>
<organism evidence="1 2">
    <name type="scientific">Candidatus Competibacter denitrificans Run_A_D11</name>
    <dbReference type="NCBI Taxonomy" id="1400863"/>
    <lineage>
        <taxon>Bacteria</taxon>
        <taxon>Pseudomonadati</taxon>
        <taxon>Pseudomonadota</taxon>
        <taxon>Gammaproteobacteria</taxon>
        <taxon>Candidatus Competibacteraceae</taxon>
        <taxon>Candidatus Competibacter</taxon>
    </lineage>
</organism>
<gene>
    <name evidence="1" type="ORF">BN873_240069</name>
</gene>
<dbReference type="STRING" id="1400863.BN873_240069"/>
<dbReference type="Proteomes" id="UP000035760">
    <property type="component" value="Unassembled WGS sequence"/>
</dbReference>
<accession>W6M3B2</accession>